<dbReference type="AlphaFoldDB" id="A0A819T691"/>
<comment type="caution">
    <text evidence="1">The sequence shown here is derived from an EMBL/GenBank/DDBJ whole genome shotgun (WGS) entry which is preliminary data.</text>
</comment>
<reference evidence="1" key="1">
    <citation type="submission" date="2021-02" db="EMBL/GenBank/DDBJ databases">
        <authorList>
            <person name="Nowell W R."/>
        </authorList>
    </citation>
    <scope>NUCLEOTIDE SEQUENCE</scope>
</reference>
<evidence type="ECO:0000313" key="2">
    <source>
        <dbReference type="Proteomes" id="UP000663881"/>
    </source>
</evidence>
<accession>A0A819T691</accession>
<dbReference type="EMBL" id="CAJOAY010004772">
    <property type="protein sequence ID" value="CAF4082840.1"/>
    <property type="molecule type" value="Genomic_DNA"/>
</dbReference>
<sequence length="175" mass="19556">MPINTMFCSKWLQKPDNTDRVSPRWLKQGKTTRSFQYVECSLCDLNYANGGWDDVFGSIPLTASNNQSLLLSKNKDDNETYITTGSIDGSATRIPKYLQLLFTLKEKEIELLDQQKILQQDLVSATKMLEEGSTQLATIVNSKDFNDAGTGELLITAANVKLSILKAQLLENSEN</sequence>
<protein>
    <submittedName>
        <fullName evidence="1">Uncharacterized protein</fullName>
    </submittedName>
</protein>
<gene>
    <name evidence="1" type="ORF">OKA104_LOCUS34668</name>
</gene>
<organism evidence="1 2">
    <name type="scientific">Adineta steineri</name>
    <dbReference type="NCBI Taxonomy" id="433720"/>
    <lineage>
        <taxon>Eukaryota</taxon>
        <taxon>Metazoa</taxon>
        <taxon>Spiralia</taxon>
        <taxon>Gnathifera</taxon>
        <taxon>Rotifera</taxon>
        <taxon>Eurotatoria</taxon>
        <taxon>Bdelloidea</taxon>
        <taxon>Adinetida</taxon>
        <taxon>Adinetidae</taxon>
        <taxon>Adineta</taxon>
    </lineage>
</organism>
<evidence type="ECO:0000313" key="1">
    <source>
        <dbReference type="EMBL" id="CAF4082840.1"/>
    </source>
</evidence>
<name>A0A819T691_9BILA</name>
<dbReference type="Proteomes" id="UP000663881">
    <property type="component" value="Unassembled WGS sequence"/>
</dbReference>
<proteinExistence type="predicted"/>